<protein>
    <submittedName>
        <fullName evidence="1 2">Uncharacterized protein</fullName>
    </submittedName>
</protein>
<reference evidence="1" key="2">
    <citation type="submission" date="2017-06" db="EMBL/GenBank/DDBJ databases">
        <title>WGS assembly of Brachypodium distachyon.</title>
        <authorList>
            <consortium name="The International Brachypodium Initiative"/>
            <person name="Lucas S."/>
            <person name="Harmon-Smith M."/>
            <person name="Lail K."/>
            <person name="Tice H."/>
            <person name="Grimwood J."/>
            <person name="Bruce D."/>
            <person name="Barry K."/>
            <person name="Shu S."/>
            <person name="Lindquist E."/>
            <person name="Wang M."/>
            <person name="Pitluck S."/>
            <person name="Vogel J.P."/>
            <person name="Garvin D.F."/>
            <person name="Mockler T.C."/>
            <person name="Schmutz J."/>
            <person name="Rokhsar D."/>
            <person name="Bevan M.W."/>
        </authorList>
    </citation>
    <scope>NUCLEOTIDE SEQUENCE</scope>
    <source>
        <strain evidence="1">Bd21</strain>
    </source>
</reference>
<reference evidence="2" key="3">
    <citation type="submission" date="2018-08" db="UniProtKB">
        <authorList>
            <consortium name="EnsemblPlants"/>
        </authorList>
    </citation>
    <scope>IDENTIFICATION</scope>
    <source>
        <strain evidence="2">cv. Bd21</strain>
    </source>
</reference>
<dbReference type="Gramene" id="PNT77577">
    <property type="protein sequence ID" value="PNT77577"/>
    <property type="gene ID" value="BRADI_1g65348v3"/>
</dbReference>
<accession>A0A2K2DTH5</accession>
<reference evidence="1 2" key="1">
    <citation type="journal article" date="2010" name="Nature">
        <title>Genome sequencing and analysis of the model grass Brachypodium distachyon.</title>
        <authorList>
            <consortium name="International Brachypodium Initiative"/>
        </authorList>
    </citation>
    <scope>NUCLEOTIDE SEQUENCE [LARGE SCALE GENOMIC DNA]</scope>
    <source>
        <strain evidence="1 2">Bd21</strain>
    </source>
</reference>
<evidence type="ECO:0000313" key="2">
    <source>
        <dbReference type="EnsemblPlants" id="PNT77577"/>
    </source>
</evidence>
<dbReference type="InParanoid" id="A0A2K2DTH5"/>
<dbReference type="EMBL" id="CM000880">
    <property type="protein sequence ID" value="PNT77577.1"/>
    <property type="molecule type" value="Genomic_DNA"/>
</dbReference>
<evidence type="ECO:0000313" key="1">
    <source>
        <dbReference type="EMBL" id="PNT77577.1"/>
    </source>
</evidence>
<sequence length="96" mass="10493">MQISASSTTCSSPLQAEAWALLLAAFIKSSLNLQSGARLTDNLILAQAAASRYLQGLPGHWELRPLMNNIFNETQGSNVIRHVYLEIATLVSLFSF</sequence>
<gene>
    <name evidence="1" type="ORF">BRADI_1g65348v3</name>
</gene>
<keyword evidence="3" id="KW-1185">Reference proteome</keyword>
<dbReference type="AlphaFoldDB" id="A0A2K2DTH5"/>
<dbReference type="Proteomes" id="UP000008810">
    <property type="component" value="Chromosome 1"/>
</dbReference>
<evidence type="ECO:0000313" key="3">
    <source>
        <dbReference type="Proteomes" id="UP000008810"/>
    </source>
</evidence>
<dbReference type="EMBL" id="CM000880">
    <property type="protein sequence ID" value="PNT77578.1"/>
    <property type="molecule type" value="Genomic_DNA"/>
</dbReference>
<dbReference type="Gramene" id="PNT77578">
    <property type="protein sequence ID" value="PNT77578"/>
    <property type="gene ID" value="BRADI_1g65348v3"/>
</dbReference>
<proteinExistence type="predicted"/>
<dbReference type="PANTHER" id="PTHR34146:SF10">
    <property type="entry name" value="RNASE H TYPE-1 DOMAIN-CONTAINING PROTEIN"/>
    <property type="match status" value="1"/>
</dbReference>
<dbReference type="PANTHER" id="PTHR34146">
    <property type="entry name" value="POLYNUCLEOTIDYL TRANSFERASE, RIBONUCLEASE H-LIKE SUPERFAMILY PROTEIN-RELATED"/>
    <property type="match status" value="1"/>
</dbReference>
<organism evidence="1">
    <name type="scientific">Brachypodium distachyon</name>
    <name type="common">Purple false brome</name>
    <name type="synonym">Trachynia distachya</name>
    <dbReference type="NCBI Taxonomy" id="15368"/>
    <lineage>
        <taxon>Eukaryota</taxon>
        <taxon>Viridiplantae</taxon>
        <taxon>Streptophyta</taxon>
        <taxon>Embryophyta</taxon>
        <taxon>Tracheophyta</taxon>
        <taxon>Spermatophyta</taxon>
        <taxon>Magnoliopsida</taxon>
        <taxon>Liliopsida</taxon>
        <taxon>Poales</taxon>
        <taxon>Poaceae</taxon>
        <taxon>BOP clade</taxon>
        <taxon>Pooideae</taxon>
        <taxon>Stipodae</taxon>
        <taxon>Brachypodieae</taxon>
        <taxon>Brachypodium</taxon>
    </lineage>
</organism>
<dbReference type="EnsemblPlants" id="PNT77577">
    <property type="protein sequence ID" value="PNT77577"/>
    <property type="gene ID" value="BRADI_1g65348v3"/>
</dbReference>
<name>A0A2K2DTH5_BRADI</name>
<dbReference type="EnsemblPlants" id="PNT77578">
    <property type="protein sequence ID" value="PNT77578"/>
    <property type="gene ID" value="BRADI_1g65348v3"/>
</dbReference>